<dbReference type="Proteomes" id="UP000286208">
    <property type="component" value="Unassembled WGS sequence"/>
</dbReference>
<evidence type="ECO:0000256" key="5">
    <source>
        <dbReference type="ARBA" id="ARBA00022989"/>
    </source>
</evidence>
<organism evidence="12 13">
    <name type="scientific">Prescottella agglutinans</name>
    <dbReference type="NCBI Taxonomy" id="1644129"/>
    <lineage>
        <taxon>Bacteria</taxon>
        <taxon>Bacillati</taxon>
        <taxon>Actinomycetota</taxon>
        <taxon>Actinomycetes</taxon>
        <taxon>Mycobacteriales</taxon>
        <taxon>Nocardiaceae</taxon>
        <taxon>Prescottella</taxon>
    </lineage>
</organism>
<dbReference type="Gene3D" id="1.10.3430.10">
    <property type="entry name" value="Ammonium transporter AmtB like domains"/>
    <property type="match status" value="1"/>
</dbReference>
<dbReference type="GO" id="GO:0005886">
    <property type="term" value="C:plasma membrane"/>
    <property type="evidence" value="ECO:0007669"/>
    <property type="project" value="UniProtKB-SubCell"/>
</dbReference>
<dbReference type="OrthoDB" id="9814202at2"/>
<keyword evidence="7 9" id="KW-0924">Ammonia transport</keyword>
<comment type="similarity">
    <text evidence="2 9">Belongs to the ammonia transporter channel (TC 1.A.11.2) family.</text>
</comment>
<feature type="transmembrane region" description="Helical" evidence="9">
    <location>
        <begin position="99"/>
        <end position="121"/>
    </location>
</feature>
<feature type="transmembrane region" description="Helical" evidence="9">
    <location>
        <begin position="315"/>
        <end position="334"/>
    </location>
</feature>
<dbReference type="NCBIfam" id="TIGR00836">
    <property type="entry name" value="amt"/>
    <property type="match status" value="1"/>
</dbReference>
<comment type="caution">
    <text evidence="12">The sequence shown here is derived from an EMBL/GenBank/DDBJ whole genome shotgun (WGS) entry which is preliminary data.</text>
</comment>
<dbReference type="PANTHER" id="PTHR43029">
    <property type="entry name" value="AMMONIUM TRANSPORTER MEP2"/>
    <property type="match status" value="1"/>
</dbReference>
<evidence type="ECO:0000313" key="13">
    <source>
        <dbReference type="Proteomes" id="UP000286208"/>
    </source>
</evidence>
<proteinExistence type="inferred from homology"/>
<reference evidence="12 13" key="1">
    <citation type="submission" date="2018-11" db="EMBL/GenBank/DDBJ databases">
        <title>Rhodococcus spongicola sp. nov. and Rhodococcus xishaensis sp. nov. from marine sponges.</title>
        <authorList>
            <person name="Li L."/>
            <person name="Lin H.W."/>
        </authorList>
    </citation>
    <scope>NUCLEOTIDE SEQUENCE [LARGE SCALE GENOMIC DNA]</scope>
    <source>
        <strain evidence="12 13">CCTCC AB2014297</strain>
    </source>
</reference>
<evidence type="ECO:0000256" key="2">
    <source>
        <dbReference type="ARBA" id="ARBA00005887"/>
    </source>
</evidence>
<evidence type="ECO:0000259" key="11">
    <source>
        <dbReference type="Pfam" id="PF00909"/>
    </source>
</evidence>
<sequence length="438" mass="45696">MLETIDPATTAWLLISTALVLLMTPGLALFYGGMVRSKGVLNMIMMSFISIALVTVVWLFVGYSLAFGDDVGGGLIGGLEHFGMAGITPDTARSGVPEFLFATFQLTFAILTAALISGAIADRAKFSSWMIFVPVWALLVYVPVAHWVWGPDGWISKLGVLDYAGGLVVEIVSGASALALALVLGPRIGFRNEPMRPHNLPMVLLGVGLLWFGWFGFNAGSAMAADGTAAAVFLNTLVAGCTGLLGWLFVEQKRDGHPTTFGAASGVVAGLVAITPSCGWVGMVGAAIVGVVAGAVCSFAVGWKFRFGYDDALDVVGVHLVGGVVGTVLIGLLASEVMTGGVEGLFYGGGFAQLGKQVLAVVVVGLYAFGVTYGLGKLIDRFVGFRVTAEQETSGIDLALHAESAYEHAVLAHGAPTGPFAREHERTRPRPEPESDAV</sequence>
<protein>
    <recommendedName>
        <fullName evidence="8 9">Ammonium transporter</fullName>
    </recommendedName>
</protein>
<feature type="domain" description="Ammonium transporter AmtB-like" evidence="11">
    <location>
        <begin position="11"/>
        <end position="406"/>
    </location>
</feature>
<feature type="transmembrane region" description="Helical" evidence="9">
    <location>
        <begin position="229"/>
        <end position="250"/>
    </location>
</feature>
<dbReference type="PROSITE" id="PS01219">
    <property type="entry name" value="AMMONIUM_TRANSP"/>
    <property type="match status" value="1"/>
</dbReference>
<gene>
    <name evidence="12" type="ORF">EGT67_16255</name>
</gene>
<evidence type="ECO:0000313" key="12">
    <source>
        <dbReference type="EMBL" id="RVW08468.1"/>
    </source>
</evidence>
<name>A0A438BBQ6_9NOCA</name>
<feature type="transmembrane region" description="Helical" evidence="9">
    <location>
        <begin position="40"/>
        <end position="61"/>
    </location>
</feature>
<dbReference type="PANTHER" id="PTHR43029:SF10">
    <property type="entry name" value="AMMONIUM TRANSPORTER MEP2"/>
    <property type="match status" value="1"/>
</dbReference>
<feature type="transmembrane region" description="Helical" evidence="9">
    <location>
        <begin position="280"/>
        <end position="303"/>
    </location>
</feature>
<evidence type="ECO:0000256" key="4">
    <source>
        <dbReference type="ARBA" id="ARBA00022692"/>
    </source>
</evidence>
<dbReference type="InterPro" id="IPR001905">
    <property type="entry name" value="Ammonium_transpt"/>
</dbReference>
<dbReference type="InterPro" id="IPR029020">
    <property type="entry name" value="Ammonium/urea_transptr"/>
</dbReference>
<keyword evidence="3 9" id="KW-0813">Transport</keyword>
<feature type="transmembrane region" description="Helical" evidence="9">
    <location>
        <begin position="128"/>
        <end position="149"/>
    </location>
</feature>
<feature type="transmembrane region" description="Helical" evidence="9">
    <location>
        <begin position="257"/>
        <end position="274"/>
    </location>
</feature>
<evidence type="ECO:0000256" key="6">
    <source>
        <dbReference type="ARBA" id="ARBA00023136"/>
    </source>
</evidence>
<evidence type="ECO:0000256" key="9">
    <source>
        <dbReference type="RuleBase" id="RU362002"/>
    </source>
</evidence>
<dbReference type="GO" id="GO:0008519">
    <property type="term" value="F:ammonium channel activity"/>
    <property type="evidence" value="ECO:0007669"/>
    <property type="project" value="InterPro"/>
</dbReference>
<dbReference type="InterPro" id="IPR024041">
    <property type="entry name" value="NH4_transpt_AmtB-like_dom"/>
</dbReference>
<dbReference type="RefSeq" id="WP_127917119.1">
    <property type="nucleotide sequence ID" value="NZ_RKLP01000008.1"/>
</dbReference>
<evidence type="ECO:0000256" key="1">
    <source>
        <dbReference type="ARBA" id="ARBA00004141"/>
    </source>
</evidence>
<dbReference type="EMBL" id="RKLP01000008">
    <property type="protein sequence ID" value="RVW08468.1"/>
    <property type="molecule type" value="Genomic_DNA"/>
</dbReference>
<feature type="transmembrane region" description="Helical" evidence="9">
    <location>
        <begin position="197"/>
        <end position="217"/>
    </location>
</feature>
<dbReference type="Pfam" id="PF00909">
    <property type="entry name" value="Ammonium_transp"/>
    <property type="match status" value="1"/>
</dbReference>
<feature type="transmembrane region" description="Helical" evidence="9">
    <location>
        <begin position="354"/>
        <end position="376"/>
    </location>
</feature>
<evidence type="ECO:0000256" key="7">
    <source>
        <dbReference type="ARBA" id="ARBA00023177"/>
    </source>
</evidence>
<dbReference type="SUPFAM" id="SSF111352">
    <property type="entry name" value="Ammonium transporter"/>
    <property type="match status" value="1"/>
</dbReference>
<feature type="region of interest" description="Disordered" evidence="10">
    <location>
        <begin position="416"/>
        <end position="438"/>
    </location>
</feature>
<keyword evidence="6 9" id="KW-0472">Membrane</keyword>
<feature type="transmembrane region" description="Helical" evidence="9">
    <location>
        <begin position="161"/>
        <end position="185"/>
    </location>
</feature>
<keyword evidence="13" id="KW-1185">Reference proteome</keyword>
<keyword evidence="4 9" id="KW-0812">Transmembrane</keyword>
<comment type="subcellular location">
    <subcellularLocation>
        <location evidence="9">Cell membrane</location>
        <topology evidence="9">Multi-pass membrane protein</topology>
    </subcellularLocation>
    <subcellularLocation>
        <location evidence="1">Membrane</location>
        <topology evidence="1">Multi-pass membrane protein</topology>
    </subcellularLocation>
</comment>
<dbReference type="InterPro" id="IPR018047">
    <property type="entry name" value="Ammonium_transpt_CS"/>
</dbReference>
<evidence type="ECO:0000256" key="3">
    <source>
        <dbReference type="ARBA" id="ARBA00022448"/>
    </source>
</evidence>
<dbReference type="AlphaFoldDB" id="A0A438BBQ6"/>
<evidence type="ECO:0000256" key="8">
    <source>
        <dbReference type="ARBA" id="ARBA00050025"/>
    </source>
</evidence>
<evidence type="ECO:0000256" key="10">
    <source>
        <dbReference type="SAM" id="MobiDB-lite"/>
    </source>
</evidence>
<feature type="compositionally biased region" description="Basic and acidic residues" evidence="10">
    <location>
        <begin position="421"/>
        <end position="438"/>
    </location>
</feature>
<feature type="transmembrane region" description="Helical" evidence="9">
    <location>
        <begin position="12"/>
        <end position="33"/>
    </location>
</feature>
<accession>A0A438BBQ6</accession>
<keyword evidence="5 9" id="KW-1133">Transmembrane helix</keyword>